<dbReference type="Proteomes" id="UP000009138">
    <property type="component" value="Unassembled WGS sequence"/>
</dbReference>
<dbReference type="RefSeq" id="XP_067514987.1">
    <property type="nucleotide sequence ID" value="XM_067658886.1"/>
</dbReference>
<keyword evidence="2" id="KW-1185">Reference proteome</keyword>
<dbReference type="EMBL" id="CH476734">
    <property type="protein sequence ID" value="EIE79591.1"/>
    <property type="molecule type" value="Genomic_DNA"/>
</dbReference>
<evidence type="ECO:0000313" key="1">
    <source>
        <dbReference type="EMBL" id="EIE79591.1"/>
    </source>
</evidence>
<evidence type="ECO:0000313" key="2">
    <source>
        <dbReference type="Proteomes" id="UP000009138"/>
    </source>
</evidence>
<dbReference type="VEuPathDB" id="FungiDB:RO3G_04296"/>
<organism evidence="1 2">
    <name type="scientific">Rhizopus delemar (strain RA 99-880 / ATCC MYA-4621 / FGSC 9543 / NRRL 43880)</name>
    <name type="common">Mucormycosis agent</name>
    <name type="synonym">Rhizopus arrhizus var. delemar</name>
    <dbReference type="NCBI Taxonomy" id="246409"/>
    <lineage>
        <taxon>Eukaryota</taxon>
        <taxon>Fungi</taxon>
        <taxon>Fungi incertae sedis</taxon>
        <taxon>Mucoromycota</taxon>
        <taxon>Mucoromycotina</taxon>
        <taxon>Mucoromycetes</taxon>
        <taxon>Mucorales</taxon>
        <taxon>Mucorineae</taxon>
        <taxon>Rhizopodaceae</taxon>
        <taxon>Rhizopus</taxon>
    </lineage>
</organism>
<proteinExistence type="predicted"/>
<name>I1BTR1_RHIO9</name>
<reference evidence="1 2" key="1">
    <citation type="journal article" date="2009" name="PLoS Genet.">
        <title>Genomic analysis of the basal lineage fungus Rhizopus oryzae reveals a whole-genome duplication.</title>
        <authorList>
            <person name="Ma L.-J."/>
            <person name="Ibrahim A.S."/>
            <person name="Skory C."/>
            <person name="Grabherr M.G."/>
            <person name="Burger G."/>
            <person name="Butler M."/>
            <person name="Elias M."/>
            <person name="Idnurm A."/>
            <person name="Lang B.F."/>
            <person name="Sone T."/>
            <person name="Abe A."/>
            <person name="Calvo S.E."/>
            <person name="Corrochano L.M."/>
            <person name="Engels R."/>
            <person name="Fu J."/>
            <person name="Hansberg W."/>
            <person name="Kim J.-M."/>
            <person name="Kodira C.D."/>
            <person name="Koehrsen M.J."/>
            <person name="Liu B."/>
            <person name="Miranda-Saavedra D."/>
            <person name="O'Leary S."/>
            <person name="Ortiz-Castellanos L."/>
            <person name="Poulter R."/>
            <person name="Rodriguez-Romero J."/>
            <person name="Ruiz-Herrera J."/>
            <person name="Shen Y.-Q."/>
            <person name="Zeng Q."/>
            <person name="Galagan J."/>
            <person name="Birren B.W."/>
            <person name="Cuomo C.A."/>
            <person name="Wickes B.L."/>
        </authorList>
    </citation>
    <scope>NUCLEOTIDE SEQUENCE [LARGE SCALE GENOMIC DNA]</scope>
    <source>
        <strain evidence="2">RA 99-880 / ATCC MYA-4621 / FGSC 9543 / NRRL 43880</strain>
    </source>
</reference>
<dbReference type="GeneID" id="93611267"/>
<dbReference type="AlphaFoldDB" id="I1BTR1"/>
<accession>I1BTR1</accession>
<sequence>MIPFHPARPLTGKFNHFQETHALVSLWFLKTEPIASDIIETFERYSRNHSRIYFEENENNNEDALDEDQDHGQEGYTRFTIRNFTRRETSSTAAGESVKSGILIRMQAWSLCLLESGTYIITAWNLYRKITLDQNFRNDTKLEYGPRTKAYIQLTKLMENADTDDIATLYPLNNW</sequence>
<protein>
    <submittedName>
        <fullName evidence="1">Uncharacterized protein</fullName>
    </submittedName>
</protein>
<dbReference type="InParanoid" id="I1BTR1"/>
<gene>
    <name evidence="1" type="ORF">RO3G_04296</name>
</gene>